<keyword evidence="1" id="KW-0648">Protein biosynthesis</keyword>
<dbReference type="EMBL" id="CACVAR010000035">
    <property type="protein sequence ID" value="CAA6799247.1"/>
    <property type="molecule type" value="Genomic_DNA"/>
</dbReference>
<dbReference type="InterPro" id="IPR036113">
    <property type="entry name" value="Asp/Glu-ADT_sf_sub_c"/>
</dbReference>
<keyword evidence="2" id="KW-0808">Transferase</keyword>
<dbReference type="GO" id="GO:0006450">
    <property type="term" value="P:regulation of translational fidelity"/>
    <property type="evidence" value="ECO:0007669"/>
    <property type="project" value="InterPro"/>
</dbReference>
<keyword evidence="1" id="KW-0547">Nucleotide-binding</keyword>
<dbReference type="HAMAP" id="MF_00122">
    <property type="entry name" value="GatC"/>
    <property type="match status" value="1"/>
</dbReference>
<dbReference type="NCBIfam" id="TIGR00135">
    <property type="entry name" value="gatC"/>
    <property type="match status" value="1"/>
</dbReference>
<reference evidence="2" key="1">
    <citation type="submission" date="2020-01" db="EMBL/GenBank/DDBJ databases">
        <authorList>
            <person name="Meier V. D."/>
            <person name="Meier V D."/>
        </authorList>
    </citation>
    <scope>NUCLEOTIDE SEQUENCE</scope>
    <source>
        <strain evidence="2">HLG_WM_MAG_03</strain>
    </source>
</reference>
<accession>A0A6S6S808</accession>
<organism evidence="2">
    <name type="scientific">uncultured Sulfurovum sp</name>
    <dbReference type="NCBI Taxonomy" id="269237"/>
    <lineage>
        <taxon>Bacteria</taxon>
        <taxon>Pseudomonadati</taxon>
        <taxon>Campylobacterota</taxon>
        <taxon>Epsilonproteobacteria</taxon>
        <taxon>Campylobacterales</taxon>
        <taxon>Sulfurovaceae</taxon>
        <taxon>Sulfurovum</taxon>
        <taxon>environmental samples</taxon>
    </lineage>
</organism>
<dbReference type="GO" id="GO:0006412">
    <property type="term" value="P:translation"/>
    <property type="evidence" value="ECO:0007669"/>
    <property type="project" value="UniProtKB-UniRule"/>
</dbReference>
<evidence type="ECO:0000256" key="1">
    <source>
        <dbReference type="HAMAP-Rule" id="MF_00122"/>
    </source>
</evidence>
<comment type="similarity">
    <text evidence="1">Belongs to the GatC family.</text>
</comment>
<name>A0A6S6S808_9BACT</name>
<proteinExistence type="inferred from homology"/>
<dbReference type="Gene3D" id="1.10.20.60">
    <property type="entry name" value="Glu-tRNAGln amidotransferase C subunit, N-terminal domain"/>
    <property type="match status" value="1"/>
</dbReference>
<dbReference type="Pfam" id="PF02686">
    <property type="entry name" value="GatC"/>
    <property type="match status" value="1"/>
</dbReference>
<dbReference type="GO" id="GO:0050567">
    <property type="term" value="F:glutaminyl-tRNA synthase (glutamine-hydrolyzing) activity"/>
    <property type="evidence" value="ECO:0007669"/>
    <property type="project" value="UniProtKB-UniRule"/>
</dbReference>
<sequence>MYQIAPLTFFLYNTPIIYKRTTVIIDNTVLEKLEKLSMLKIEDEKKEELAGQLTEILSYVENLSELNTDELNATFSTLEGGTPLREDIGKKQPEVAKHIFSHAPNAENDFFIVPKIIES</sequence>
<dbReference type="AlphaFoldDB" id="A0A6S6S808"/>
<dbReference type="GO" id="GO:0016740">
    <property type="term" value="F:transferase activity"/>
    <property type="evidence" value="ECO:0007669"/>
    <property type="project" value="UniProtKB-KW"/>
</dbReference>
<comment type="catalytic activity">
    <reaction evidence="1">
        <text>L-aspartyl-tRNA(Asn) + L-glutamine + ATP + H2O = L-asparaginyl-tRNA(Asn) + L-glutamate + ADP + phosphate + 2 H(+)</text>
        <dbReference type="Rhea" id="RHEA:14513"/>
        <dbReference type="Rhea" id="RHEA-COMP:9674"/>
        <dbReference type="Rhea" id="RHEA-COMP:9677"/>
        <dbReference type="ChEBI" id="CHEBI:15377"/>
        <dbReference type="ChEBI" id="CHEBI:15378"/>
        <dbReference type="ChEBI" id="CHEBI:29985"/>
        <dbReference type="ChEBI" id="CHEBI:30616"/>
        <dbReference type="ChEBI" id="CHEBI:43474"/>
        <dbReference type="ChEBI" id="CHEBI:58359"/>
        <dbReference type="ChEBI" id="CHEBI:78515"/>
        <dbReference type="ChEBI" id="CHEBI:78516"/>
        <dbReference type="ChEBI" id="CHEBI:456216"/>
    </reaction>
</comment>
<dbReference type="EC" id="6.3.5.-" evidence="1"/>
<protein>
    <recommendedName>
        <fullName evidence="1">Aspartyl/glutamyl-tRNA(Asn/Gln) amidotransferase subunit C</fullName>
        <shortName evidence="1">Asp/Glu-ADT subunit C</shortName>
        <ecNumber evidence="1">6.3.5.-</ecNumber>
    </recommendedName>
</protein>
<comment type="catalytic activity">
    <reaction evidence="1">
        <text>L-glutamyl-tRNA(Gln) + L-glutamine + ATP + H2O = L-glutaminyl-tRNA(Gln) + L-glutamate + ADP + phosphate + H(+)</text>
        <dbReference type="Rhea" id="RHEA:17521"/>
        <dbReference type="Rhea" id="RHEA-COMP:9681"/>
        <dbReference type="Rhea" id="RHEA-COMP:9684"/>
        <dbReference type="ChEBI" id="CHEBI:15377"/>
        <dbReference type="ChEBI" id="CHEBI:15378"/>
        <dbReference type="ChEBI" id="CHEBI:29985"/>
        <dbReference type="ChEBI" id="CHEBI:30616"/>
        <dbReference type="ChEBI" id="CHEBI:43474"/>
        <dbReference type="ChEBI" id="CHEBI:58359"/>
        <dbReference type="ChEBI" id="CHEBI:78520"/>
        <dbReference type="ChEBI" id="CHEBI:78521"/>
        <dbReference type="ChEBI" id="CHEBI:456216"/>
    </reaction>
</comment>
<gene>
    <name evidence="1" type="primary">gatC</name>
    <name evidence="2" type="ORF">HELGO_WM30037</name>
</gene>
<dbReference type="SUPFAM" id="SSF141000">
    <property type="entry name" value="Glu-tRNAGln amidotransferase C subunit"/>
    <property type="match status" value="1"/>
</dbReference>
<dbReference type="GO" id="GO:0005524">
    <property type="term" value="F:ATP binding"/>
    <property type="evidence" value="ECO:0007669"/>
    <property type="project" value="UniProtKB-KW"/>
</dbReference>
<keyword evidence="1" id="KW-0067">ATP-binding</keyword>
<evidence type="ECO:0000313" key="2">
    <source>
        <dbReference type="EMBL" id="CAA6799247.1"/>
    </source>
</evidence>
<dbReference type="InterPro" id="IPR003837">
    <property type="entry name" value="GatC"/>
</dbReference>
<comment type="function">
    <text evidence="1">Allows the formation of correctly charged Asn-tRNA(Asn) or Gln-tRNA(Gln) through the transamidation of misacylated Asp-tRNA(Asn) or Glu-tRNA(Gln) in organisms which lack either or both of asparaginyl-tRNA or glutaminyl-tRNA synthetases. The reaction takes place in the presence of glutamine and ATP through an activated phospho-Asp-tRNA(Asn) or phospho-Glu-tRNA(Gln).</text>
</comment>
<keyword evidence="1 2" id="KW-0436">Ligase</keyword>
<comment type="subunit">
    <text evidence="1">Heterotrimer of A, B and C subunits.</text>
</comment>